<name>A0A6G0TUX9_APHGL</name>
<keyword evidence="2" id="KW-1003">Cell membrane</keyword>
<feature type="chain" id="PRO_5026103065" description="LRRCT domain-containing protein" evidence="7">
    <location>
        <begin position="31"/>
        <end position="1325"/>
    </location>
</feature>
<dbReference type="PANTHER" id="PTHR24366">
    <property type="entry name" value="IG(IMMUNOGLOBULIN) AND LRR(LEUCINE RICH REPEAT) DOMAINS"/>
    <property type="match status" value="1"/>
</dbReference>
<dbReference type="FunFam" id="3.80.10.10:FF:001167">
    <property type="entry name" value="Chaoptin"/>
    <property type="match status" value="1"/>
</dbReference>
<dbReference type="InterPro" id="IPR003591">
    <property type="entry name" value="Leu-rich_rpt_typical-subtyp"/>
</dbReference>
<keyword evidence="3" id="KW-0433">Leucine-rich repeat</keyword>
<dbReference type="Proteomes" id="UP000475862">
    <property type="component" value="Unassembled WGS sequence"/>
</dbReference>
<dbReference type="SMART" id="SM00364">
    <property type="entry name" value="LRR_BAC"/>
    <property type="match status" value="6"/>
</dbReference>
<evidence type="ECO:0000256" key="3">
    <source>
        <dbReference type="ARBA" id="ARBA00022614"/>
    </source>
</evidence>
<feature type="signal peptide" evidence="7">
    <location>
        <begin position="1"/>
        <end position="30"/>
    </location>
</feature>
<evidence type="ECO:0008006" key="10">
    <source>
        <dbReference type="Google" id="ProtNLM"/>
    </source>
</evidence>
<reference evidence="8 9" key="1">
    <citation type="submission" date="2019-08" db="EMBL/GenBank/DDBJ databases">
        <title>The genome of the soybean aphid Biotype 1, its phylome, world population structure and adaptation to the North American continent.</title>
        <authorList>
            <person name="Giordano R."/>
            <person name="Donthu R.K."/>
            <person name="Hernandez A.G."/>
            <person name="Wright C.L."/>
            <person name="Zimin A.V."/>
        </authorList>
    </citation>
    <scope>NUCLEOTIDE SEQUENCE [LARGE SCALE GENOMIC DNA]</scope>
    <source>
        <tissue evidence="8">Whole aphids</tissue>
    </source>
</reference>
<keyword evidence="9" id="KW-1185">Reference proteome</keyword>
<protein>
    <recommendedName>
        <fullName evidence="10">LRRCT domain-containing protein</fullName>
    </recommendedName>
</protein>
<dbReference type="SMART" id="SM00369">
    <property type="entry name" value="LRR_TYP"/>
    <property type="match status" value="23"/>
</dbReference>
<proteinExistence type="predicted"/>
<dbReference type="SMART" id="SM00365">
    <property type="entry name" value="LRR_SD22"/>
    <property type="match status" value="11"/>
</dbReference>
<organism evidence="8 9">
    <name type="scientific">Aphis glycines</name>
    <name type="common">Soybean aphid</name>
    <dbReference type="NCBI Taxonomy" id="307491"/>
    <lineage>
        <taxon>Eukaryota</taxon>
        <taxon>Metazoa</taxon>
        <taxon>Ecdysozoa</taxon>
        <taxon>Arthropoda</taxon>
        <taxon>Hexapoda</taxon>
        <taxon>Insecta</taxon>
        <taxon>Pterygota</taxon>
        <taxon>Neoptera</taxon>
        <taxon>Paraneoptera</taxon>
        <taxon>Hemiptera</taxon>
        <taxon>Sternorrhyncha</taxon>
        <taxon>Aphidomorpha</taxon>
        <taxon>Aphidoidea</taxon>
        <taxon>Aphididae</taxon>
        <taxon>Aphidini</taxon>
        <taxon>Aphis</taxon>
        <taxon>Aphis</taxon>
    </lineage>
</organism>
<dbReference type="PRINTS" id="PR00019">
    <property type="entry name" value="LEURICHRPT"/>
</dbReference>
<gene>
    <name evidence="8" type="ORF">AGLY_005739</name>
</gene>
<evidence type="ECO:0000256" key="6">
    <source>
        <dbReference type="ARBA" id="ARBA00023136"/>
    </source>
</evidence>
<dbReference type="EMBL" id="VYZN01000016">
    <property type="protein sequence ID" value="KAE9538640.1"/>
    <property type="molecule type" value="Genomic_DNA"/>
</dbReference>
<sequence>MLLQTGTNTGYAFMVFALSILWMSLKGAESFMQDFQPCTFNPLCSCTKSYDSLGEVHCVDVYFPRIPPAINRSRLSTLHLRNNDLDSIEPYFLVNTGLYKMTIQDNPLPKLNDDSLYGLEHSLWELELINTYLNYVPSRALRILLKLKVLNLSGNQISEIKMGDWNGLENTLKVLKLANNALTYLPHRAFDGLESLENLDLSGNMISEIHVNAFQDGPLQLYRLNLADNLLKYIPYMHLTSSAMKFLKYLDVSYNLIESTKGPLLTVTSRGSGRHKFFLDELHLEYNHIKILEKQSLQNFESINKTYFNGNPITHIQDGAFQNTKIREIFMIDCDIYNVSSEAFKGLETYLHTLDVSNNNITEFPIRKLQQNFNMLMKLGLGDNKIKHLFPIHNEISEKIKSNEKKKTNEKIVAYEDNKQNVQEKDNNHHEFYSLQDFDFSGWNNGPLQIKTINGFKYLRRLSLSKMATSSLEPDMFMNFTIDMEELQITGSDIKVIRAHAFKHVHGLKYLDLSENTISTLDSDAFKEIGHSLQYLKMSHAFAFTFKPIPAEALRYLNNLKYLELSNNHMQYLRESSFHSQTNLRTLKLQDCMIETLHKGTFQGGQGGSHNNLEEIYMSFNFLKKIEEGSFDDLPSLGKIHLDGNRISRIERHAFTNLERLRWLILRGNQIDKLEIEAFQNLPYLQELDLAYNHIKHVDFTFLDQVGMLSYFRMNVSHNLLSKLSSNYNASTKDLYIQSNIRVLDISYNNIKSIEDKYFSPMESSLSYLHMSFNNLYQVSRNVFGNLNNLLWLDLGHNKIVEVGFDSFKASKRLQVFMISHNNLADLPNDLFKGFTELRLVDFSYNKLRVLPDMFFSEDNLEVLNMAHNELSRMPVLSFSAHSAGILCDMDLSFNTITALPVFEMFSRFKSLKRLNLAGNRLVHIEDSNFASLIRLTYLDLSHNEALSFENRGRMFLGLEQSLQHLRLKNISLTSIPELPLPSLINLDLSGNQISSIGSDRTSNLSSLRYLDLSHNELIGFPSIIMNLPELNNLNLSNNHIYDLNNSTLNMGVQKLITLDLSYMPLVSFETGALNKMTSLQTLVISTFVGIKDFNIPSVISDIHTLRNLNLKVDKISRMGKEFIGLFPYKLRNFTISGKALHGISLNNVFQGLRYPSLNLTIFNTSLETISNDIFRHMGTVRNISLDIRNNSLKSIGNPSTNTSPNHHAQTFLTSLKVSGNPWTCDCSIGWMEVWHRKKRQFLCNDEDPSTAPSNRYRDVEHYSTSKSTCFISDEDLEIAACADKKKPLSEAFKNDIECGWGAAGKCQSHLITIILVITAYIIMV</sequence>
<dbReference type="Gene3D" id="3.80.10.10">
    <property type="entry name" value="Ribonuclease Inhibitor"/>
    <property type="match status" value="7"/>
</dbReference>
<keyword evidence="6" id="KW-0472">Membrane</keyword>
<dbReference type="GO" id="GO:0048468">
    <property type="term" value="P:cell development"/>
    <property type="evidence" value="ECO:0007669"/>
    <property type="project" value="UniProtKB-ARBA"/>
</dbReference>
<dbReference type="InterPro" id="IPR001611">
    <property type="entry name" value="Leu-rich_rpt"/>
</dbReference>
<keyword evidence="4 7" id="KW-0732">Signal</keyword>
<keyword evidence="5" id="KW-0677">Repeat</keyword>
<dbReference type="SUPFAM" id="SSF52047">
    <property type="entry name" value="RNI-like"/>
    <property type="match status" value="1"/>
</dbReference>
<comment type="subcellular location">
    <subcellularLocation>
        <location evidence="1">Cell membrane</location>
    </subcellularLocation>
</comment>
<dbReference type="GO" id="GO:0005886">
    <property type="term" value="C:plasma membrane"/>
    <property type="evidence" value="ECO:0007669"/>
    <property type="project" value="UniProtKB-SubCell"/>
</dbReference>
<evidence type="ECO:0000256" key="4">
    <source>
        <dbReference type="ARBA" id="ARBA00022729"/>
    </source>
</evidence>
<dbReference type="PANTHER" id="PTHR24366:SF161">
    <property type="entry name" value="TIR DOMAIN-CONTAINING PROTEIN"/>
    <property type="match status" value="1"/>
</dbReference>
<dbReference type="OrthoDB" id="1111193at2759"/>
<dbReference type="PROSITE" id="PS51450">
    <property type="entry name" value="LRR"/>
    <property type="match status" value="9"/>
</dbReference>
<comment type="caution">
    <text evidence="8">The sequence shown here is derived from an EMBL/GenBank/DDBJ whole genome shotgun (WGS) entry which is preliminary data.</text>
</comment>
<dbReference type="InterPro" id="IPR032675">
    <property type="entry name" value="LRR_dom_sf"/>
</dbReference>
<dbReference type="SUPFAM" id="SSF52058">
    <property type="entry name" value="L domain-like"/>
    <property type="match status" value="3"/>
</dbReference>
<dbReference type="Pfam" id="PF13855">
    <property type="entry name" value="LRR_8"/>
    <property type="match status" value="7"/>
</dbReference>
<accession>A0A6G0TUX9</accession>
<dbReference type="FunFam" id="3.80.10.10:FF:001164">
    <property type="entry name" value="GH01279p"/>
    <property type="match status" value="1"/>
</dbReference>
<evidence type="ECO:0000256" key="2">
    <source>
        <dbReference type="ARBA" id="ARBA00022475"/>
    </source>
</evidence>
<evidence type="ECO:0000256" key="7">
    <source>
        <dbReference type="SAM" id="SignalP"/>
    </source>
</evidence>
<evidence type="ECO:0000313" key="8">
    <source>
        <dbReference type="EMBL" id="KAE9538640.1"/>
    </source>
</evidence>
<dbReference type="Pfam" id="PF00560">
    <property type="entry name" value="LRR_1"/>
    <property type="match status" value="2"/>
</dbReference>
<evidence type="ECO:0000313" key="9">
    <source>
        <dbReference type="Proteomes" id="UP000475862"/>
    </source>
</evidence>
<evidence type="ECO:0000256" key="1">
    <source>
        <dbReference type="ARBA" id="ARBA00004236"/>
    </source>
</evidence>
<evidence type="ECO:0000256" key="5">
    <source>
        <dbReference type="ARBA" id="ARBA00022737"/>
    </source>
</evidence>